<protein>
    <submittedName>
        <fullName evidence="1">18108_t:CDS:1</fullName>
    </submittedName>
</protein>
<evidence type="ECO:0000313" key="1">
    <source>
        <dbReference type="EMBL" id="CAG8445148.1"/>
    </source>
</evidence>
<comment type="caution">
    <text evidence="1">The sequence shown here is derived from an EMBL/GenBank/DDBJ whole genome shotgun (WGS) entry which is preliminary data.</text>
</comment>
<evidence type="ECO:0000313" key="2">
    <source>
        <dbReference type="Proteomes" id="UP000789366"/>
    </source>
</evidence>
<organism evidence="1 2">
    <name type="scientific">Cetraspora pellucida</name>
    <dbReference type="NCBI Taxonomy" id="1433469"/>
    <lineage>
        <taxon>Eukaryota</taxon>
        <taxon>Fungi</taxon>
        <taxon>Fungi incertae sedis</taxon>
        <taxon>Mucoromycota</taxon>
        <taxon>Glomeromycotina</taxon>
        <taxon>Glomeromycetes</taxon>
        <taxon>Diversisporales</taxon>
        <taxon>Gigasporaceae</taxon>
        <taxon>Cetraspora</taxon>
    </lineage>
</organism>
<name>A0ACA9K0F9_9GLOM</name>
<proteinExistence type="predicted"/>
<dbReference type="EMBL" id="CAJVPW010000158">
    <property type="protein sequence ID" value="CAG8445148.1"/>
    <property type="molecule type" value="Genomic_DNA"/>
</dbReference>
<dbReference type="Proteomes" id="UP000789366">
    <property type="component" value="Unassembled WGS sequence"/>
</dbReference>
<gene>
    <name evidence="1" type="ORF">SPELUC_LOCUS452</name>
</gene>
<accession>A0ACA9K0F9</accession>
<sequence length="153" mass="17978">MRFLSRLNSLSIKVCLEHYFNRKKRAAETKKIQLQNKITKEITYDQLKTESKQKDIKGKTDIFQRLIKLEEEIKSKKTITASDQKKLESLEMIKKEFKQSFGAEENPKLVEVEKKLEAKKENDEEIKNKTLTKKVESAKTNSQGKSQKKRKSK</sequence>
<reference evidence="1" key="1">
    <citation type="submission" date="2021-06" db="EMBL/GenBank/DDBJ databases">
        <authorList>
            <person name="Kallberg Y."/>
            <person name="Tangrot J."/>
            <person name="Rosling A."/>
        </authorList>
    </citation>
    <scope>NUCLEOTIDE SEQUENCE</scope>
    <source>
        <strain evidence="1">28 12/20/2015</strain>
    </source>
</reference>
<keyword evidence="2" id="KW-1185">Reference proteome</keyword>